<dbReference type="Gene3D" id="1.20.58.340">
    <property type="entry name" value="Magnesium transport protein CorA, transmembrane region"/>
    <property type="match status" value="1"/>
</dbReference>
<dbReference type="Pfam" id="PF01544">
    <property type="entry name" value="CorA"/>
    <property type="match status" value="1"/>
</dbReference>
<comment type="subcellular location">
    <subcellularLocation>
        <location evidence="1">Membrane</location>
        <topology evidence="1">Multi-pass membrane protein</topology>
    </subcellularLocation>
</comment>
<dbReference type="InterPro" id="IPR002523">
    <property type="entry name" value="MgTranspt_CorA/ZnTranspt_ZntB"/>
</dbReference>
<gene>
    <name evidence="8" type="ORF">HFQ13_07915</name>
</gene>
<comment type="similarity">
    <text evidence="2">Belongs to the CorA metal ion transporter (MIT) (TC 1.A.35) family.</text>
</comment>
<dbReference type="SUPFAM" id="SSF144083">
    <property type="entry name" value="Magnesium transport protein CorA, transmembrane region"/>
    <property type="match status" value="1"/>
</dbReference>
<evidence type="ECO:0000313" key="9">
    <source>
        <dbReference type="Proteomes" id="UP001197378"/>
    </source>
</evidence>
<evidence type="ECO:0000256" key="5">
    <source>
        <dbReference type="ARBA" id="ARBA00023136"/>
    </source>
</evidence>
<dbReference type="InterPro" id="IPR045861">
    <property type="entry name" value="CorA_cytoplasmic_dom"/>
</dbReference>
<keyword evidence="4 7" id="KW-1133">Transmembrane helix</keyword>
<reference evidence="8" key="1">
    <citation type="journal article" date="2021" name="ISME J.">
        <title>Genomic evolution of the class Acidithiobacillia: deep-branching Proteobacteria living in extreme acidic conditions.</title>
        <authorList>
            <person name="Moya-Beltran A."/>
            <person name="Beard S."/>
            <person name="Rojas-Villalobos C."/>
            <person name="Issotta F."/>
            <person name="Gallardo Y."/>
            <person name="Ulloa R."/>
            <person name="Giaveno A."/>
            <person name="Degli Esposti M."/>
            <person name="Johnson D.B."/>
            <person name="Quatrini R."/>
        </authorList>
    </citation>
    <scope>NUCLEOTIDE SEQUENCE</scope>
    <source>
        <strain evidence="8">VAN18-1</strain>
    </source>
</reference>
<feature type="transmembrane region" description="Helical" evidence="7">
    <location>
        <begin position="243"/>
        <end position="263"/>
    </location>
</feature>
<name>A0AAE2YPT6_9PROT</name>
<feature type="coiled-coil region" evidence="6">
    <location>
        <begin position="201"/>
        <end position="228"/>
    </location>
</feature>
<evidence type="ECO:0000256" key="7">
    <source>
        <dbReference type="SAM" id="Phobius"/>
    </source>
</evidence>
<organism evidence="8 9">
    <name type="scientific">Igneacidithiobacillus copahuensis</name>
    <dbReference type="NCBI Taxonomy" id="2724909"/>
    <lineage>
        <taxon>Bacteria</taxon>
        <taxon>Pseudomonadati</taxon>
        <taxon>Pseudomonadota</taxon>
        <taxon>Acidithiobacillia</taxon>
        <taxon>Acidithiobacillales</taxon>
        <taxon>Acidithiobacillaceae</taxon>
        <taxon>Igneacidithiobacillus</taxon>
    </lineage>
</organism>
<evidence type="ECO:0000256" key="4">
    <source>
        <dbReference type="ARBA" id="ARBA00022989"/>
    </source>
</evidence>
<keyword evidence="9" id="KW-1185">Reference proteome</keyword>
<protein>
    <submittedName>
        <fullName evidence="8">Magnesium transporter</fullName>
    </submittedName>
</protein>
<evidence type="ECO:0000256" key="6">
    <source>
        <dbReference type="SAM" id="Coils"/>
    </source>
</evidence>
<dbReference type="InterPro" id="IPR045863">
    <property type="entry name" value="CorA_TM1_TM2"/>
</dbReference>
<dbReference type="InterPro" id="IPR047199">
    <property type="entry name" value="CorA-like"/>
</dbReference>
<accession>A0AAE2YPT6</accession>
<evidence type="ECO:0000313" key="8">
    <source>
        <dbReference type="EMBL" id="MBU2788129.1"/>
    </source>
</evidence>
<feature type="transmembrane region" description="Helical" evidence="7">
    <location>
        <begin position="275"/>
        <end position="296"/>
    </location>
</feature>
<dbReference type="EMBL" id="JAAXYO010000107">
    <property type="protein sequence ID" value="MBU2788129.1"/>
    <property type="molecule type" value="Genomic_DNA"/>
</dbReference>
<evidence type="ECO:0000256" key="1">
    <source>
        <dbReference type="ARBA" id="ARBA00004141"/>
    </source>
</evidence>
<dbReference type="Gene3D" id="3.30.460.20">
    <property type="entry name" value="CorA soluble domain-like"/>
    <property type="match status" value="1"/>
</dbReference>
<keyword evidence="3 7" id="KW-0812">Transmembrane</keyword>
<dbReference type="RefSeq" id="WP_215870737.1">
    <property type="nucleotide sequence ID" value="NZ_JAAXYO010000107.1"/>
</dbReference>
<keyword evidence="6" id="KW-0175">Coiled coil</keyword>
<evidence type="ECO:0000256" key="3">
    <source>
        <dbReference type="ARBA" id="ARBA00022692"/>
    </source>
</evidence>
<dbReference type="GO" id="GO:0046873">
    <property type="term" value="F:metal ion transmembrane transporter activity"/>
    <property type="evidence" value="ECO:0007669"/>
    <property type="project" value="InterPro"/>
</dbReference>
<dbReference type="PANTHER" id="PTHR47891:SF2">
    <property type="entry name" value="MAGNESIUM AND COBALT TRANSPORTER"/>
    <property type="match status" value="1"/>
</dbReference>
<dbReference type="SUPFAM" id="SSF143865">
    <property type="entry name" value="CorA soluble domain-like"/>
    <property type="match status" value="1"/>
</dbReference>
<evidence type="ECO:0000256" key="2">
    <source>
        <dbReference type="ARBA" id="ARBA00009765"/>
    </source>
</evidence>
<keyword evidence="5 7" id="KW-0472">Membrane</keyword>
<dbReference type="GO" id="GO:0016020">
    <property type="term" value="C:membrane"/>
    <property type="evidence" value="ECO:0007669"/>
    <property type="project" value="UniProtKB-SubCell"/>
</dbReference>
<dbReference type="PANTHER" id="PTHR47891">
    <property type="entry name" value="TRANSPORTER-RELATED"/>
    <property type="match status" value="1"/>
</dbReference>
<comment type="caution">
    <text evidence="8">The sequence shown here is derived from an EMBL/GenBank/DDBJ whole genome shotgun (WGS) entry which is preliminary data.</text>
</comment>
<proteinExistence type="inferred from homology"/>
<dbReference type="AlphaFoldDB" id="A0AAE2YPT6"/>
<dbReference type="Proteomes" id="UP001197378">
    <property type="component" value="Unassembled WGS sequence"/>
</dbReference>
<sequence length="304" mass="34742">MLKRVEGAFLTGNGRARDWLQLLAPSKDELEQAANGLGVPEPFLLRRLEDKPARPFVREKGFLALQLTVPHHHAPHSSTFDLLPLTILLVPGYLVTLSQEPVRFLEDVLNPAAPRKRWELVLQIIHEIARRYVRMSRDVGQELGQIEKELRRAQRVNVIYSALEVNDRLLDLDLGLLQLEHLLEELRPWLPKDSAEFLEYYEDSRIELRQAREQVDTEQETINSLLNAYTYVVNNNVNNIFKFMAALIILATIPLFIPGAAAMNVDLGPLPDSHSAFYLITGGLILVEVTTGLIFYRIGWLRLR</sequence>